<name>A0ABM3KAW5_BACDO</name>
<keyword evidence="5" id="KW-0479">Metal-binding</keyword>
<sequence length="473" mass="53462">MLIAKALALRSQINILLIDSSSRELLECLTTQHRALEKKIAELKKQHLIVLDLIKDLGMPINSCWTKQRKNQFWEHDCQRNGSAFFNENFRMDRSSFDKLCDILRPLQKKDTNYRKAIPIEKRVAITLFALGSSAEYRSIANMFGVGKSTVCEILLEFCPEIWRLLQPSCFKMLPLNRENITELVTGFEVIGFPQCLGAIDGCHIEIHPSSDEAVDYYNYKGWYSTVLMALVDAKYRFTYINVGSPGRCNDSQIYETSSLKKEMDSCPLLSEMSREISGVNVPVFIIGDSAFRFSKQLMKPYPFSVNQNNGEKVFNYSLSKTRRVVENAFGHLKARFRRIGKGIDNSVRNANSIIKACCVLHNFLNDNNDTLNAKWLRALEELETRRQNPCDISYASDDPINGEMIRTALCRYFVSLGSGDGNGCEEVSLDDIDIAEGDGRQTGEDNGDAATNVEHAAVSTEIWSGSELVEPF</sequence>
<feature type="domain" description="DDE Tnp4" evidence="8">
    <location>
        <begin position="200"/>
        <end position="363"/>
    </location>
</feature>
<proteinExistence type="inferred from homology"/>
<dbReference type="InterPro" id="IPR058353">
    <property type="entry name" value="DUF8040"/>
</dbReference>
<gene>
    <name evidence="11" type="primary">LOC125780370</name>
</gene>
<keyword evidence="6" id="KW-0378">Hydrolase</keyword>
<evidence type="ECO:0000313" key="11">
    <source>
        <dbReference type="RefSeq" id="XP_049318623.1"/>
    </source>
</evidence>
<evidence type="ECO:0000259" key="8">
    <source>
        <dbReference type="Pfam" id="PF13359"/>
    </source>
</evidence>
<feature type="domain" description="DUF8040" evidence="9">
    <location>
        <begin position="82"/>
        <end position="154"/>
    </location>
</feature>
<evidence type="ECO:0000259" key="9">
    <source>
        <dbReference type="Pfam" id="PF26138"/>
    </source>
</evidence>
<comment type="similarity">
    <text evidence="3">Belongs to the HARBI1 family.</text>
</comment>
<dbReference type="InterPro" id="IPR045249">
    <property type="entry name" value="HARBI1-like"/>
</dbReference>
<evidence type="ECO:0000256" key="1">
    <source>
        <dbReference type="ARBA" id="ARBA00001968"/>
    </source>
</evidence>
<dbReference type="RefSeq" id="XP_049318623.1">
    <property type="nucleotide sequence ID" value="XM_049462666.1"/>
</dbReference>
<evidence type="ECO:0000256" key="3">
    <source>
        <dbReference type="ARBA" id="ARBA00006958"/>
    </source>
</evidence>
<evidence type="ECO:0000313" key="10">
    <source>
        <dbReference type="Proteomes" id="UP001652620"/>
    </source>
</evidence>
<dbReference type="Proteomes" id="UP001652620">
    <property type="component" value="Chromosome 1"/>
</dbReference>
<evidence type="ECO:0000256" key="2">
    <source>
        <dbReference type="ARBA" id="ARBA00004123"/>
    </source>
</evidence>
<organism evidence="10 11">
    <name type="scientific">Bactrocera dorsalis</name>
    <name type="common">Oriental fruit fly</name>
    <name type="synonym">Dacus dorsalis</name>
    <dbReference type="NCBI Taxonomy" id="27457"/>
    <lineage>
        <taxon>Eukaryota</taxon>
        <taxon>Metazoa</taxon>
        <taxon>Ecdysozoa</taxon>
        <taxon>Arthropoda</taxon>
        <taxon>Hexapoda</taxon>
        <taxon>Insecta</taxon>
        <taxon>Pterygota</taxon>
        <taxon>Neoptera</taxon>
        <taxon>Endopterygota</taxon>
        <taxon>Diptera</taxon>
        <taxon>Brachycera</taxon>
        <taxon>Muscomorpha</taxon>
        <taxon>Tephritoidea</taxon>
        <taxon>Tephritidae</taxon>
        <taxon>Bactrocera</taxon>
        <taxon>Bactrocera</taxon>
    </lineage>
</organism>
<reference evidence="10" key="1">
    <citation type="submission" date="2025-05" db="UniProtKB">
        <authorList>
            <consortium name="RefSeq"/>
        </authorList>
    </citation>
    <scope>NUCLEOTIDE SEQUENCE [LARGE SCALE GENOMIC DNA]</scope>
</reference>
<comment type="cofactor">
    <cofactor evidence="1">
        <name>a divalent metal cation</name>
        <dbReference type="ChEBI" id="CHEBI:60240"/>
    </cofactor>
</comment>
<keyword evidence="4" id="KW-0540">Nuclease</keyword>
<keyword evidence="7" id="KW-0539">Nucleus</keyword>
<accession>A0ABM3KAW5</accession>
<dbReference type="Pfam" id="PF26138">
    <property type="entry name" value="DUF8040"/>
    <property type="match status" value="1"/>
</dbReference>
<dbReference type="Pfam" id="PF13359">
    <property type="entry name" value="DDE_Tnp_4"/>
    <property type="match status" value="1"/>
</dbReference>
<dbReference type="PANTHER" id="PTHR22930:SF85">
    <property type="entry name" value="GH03217P-RELATED"/>
    <property type="match status" value="1"/>
</dbReference>
<evidence type="ECO:0000256" key="4">
    <source>
        <dbReference type="ARBA" id="ARBA00022722"/>
    </source>
</evidence>
<evidence type="ECO:0000256" key="6">
    <source>
        <dbReference type="ARBA" id="ARBA00022801"/>
    </source>
</evidence>
<protein>
    <submittedName>
        <fullName evidence="11">Nuclease HARBI1</fullName>
    </submittedName>
</protein>
<dbReference type="InterPro" id="IPR027806">
    <property type="entry name" value="HARBI1_dom"/>
</dbReference>
<comment type="subcellular location">
    <subcellularLocation>
        <location evidence="2">Nucleus</location>
    </subcellularLocation>
</comment>
<dbReference type="GeneID" id="125780370"/>
<evidence type="ECO:0000256" key="5">
    <source>
        <dbReference type="ARBA" id="ARBA00022723"/>
    </source>
</evidence>
<reference evidence="11" key="2">
    <citation type="submission" date="2025-08" db="UniProtKB">
        <authorList>
            <consortium name="RefSeq"/>
        </authorList>
    </citation>
    <scope>IDENTIFICATION</scope>
    <source>
        <tissue evidence="11">Adult</tissue>
    </source>
</reference>
<keyword evidence="10" id="KW-1185">Reference proteome</keyword>
<evidence type="ECO:0000256" key="7">
    <source>
        <dbReference type="ARBA" id="ARBA00023242"/>
    </source>
</evidence>
<dbReference type="PANTHER" id="PTHR22930">
    <property type="match status" value="1"/>
</dbReference>